<dbReference type="Gene3D" id="3.30.300.130">
    <property type="entry name" value="Fe-S cluster assembly (FSCA)"/>
    <property type="match status" value="1"/>
</dbReference>
<keyword evidence="3" id="KW-1185">Reference proteome</keyword>
<feature type="domain" description="MIP18 family-like" evidence="1">
    <location>
        <begin position="12"/>
        <end position="84"/>
    </location>
</feature>
<name>A0AA86N1N2_9BACT</name>
<dbReference type="AlphaFoldDB" id="A0AA86N1N2"/>
<dbReference type="Proteomes" id="UP001179121">
    <property type="component" value="Chromosome"/>
</dbReference>
<evidence type="ECO:0000259" key="1">
    <source>
        <dbReference type="Pfam" id="PF01883"/>
    </source>
</evidence>
<dbReference type="InterPro" id="IPR052339">
    <property type="entry name" value="Fe-S_Maturation_MIP18"/>
</dbReference>
<dbReference type="PANTHER" id="PTHR42831">
    <property type="entry name" value="FE-S PROTEIN MATURATION AUXILIARY FACTOR YITW"/>
    <property type="match status" value="1"/>
</dbReference>
<evidence type="ECO:0000313" key="2">
    <source>
        <dbReference type="EMBL" id="CAI4033087.1"/>
    </source>
</evidence>
<sequence>MADHPQATGLQAQVLDALRQVVDPELGVNIVDLGLVYGTEVRDGQVYVKMTMTTPACPMEEPLMEMVHSAILRELPEARSVEVDLVWDPPWKPDMMSDAAKSQLGRA</sequence>
<dbReference type="InterPro" id="IPR002744">
    <property type="entry name" value="MIP18-like"/>
</dbReference>
<dbReference type="InterPro" id="IPR034904">
    <property type="entry name" value="FSCA_dom_sf"/>
</dbReference>
<dbReference type="KEGG" id="nti:DNFV4_03520"/>
<dbReference type="RefSeq" id="WP_289269996.1">
    <property type="nucleotide sequence ID" value="NZ_OX365700.1"/>
</dbReference>
<reference evidence="2" key="1">
    <citation type="submission" date="2022-10" db="EMBL/GenBank/DDBJ databases">
        <authorList>
            <person name="Koch H."/>
        </authorList>
    </citation>
    <scope>NUCLEOTIDE SEQUENCE</scope>
    <source>
        <strain evidence="2">DNF</strain>
    </source>
</reference>
<dbReference type="SUPFAM" id="SSF117916">
    <property type="entry name" value="Fe-S cluster assembly (FSCA) domain-like"/>
    <property type="match status" value="1"/>
</dbReference>
<accession>A0AA86N1N2</accession>
<organism evidence="2 3">
    <name type="scientific">Nitrospira tepida</name>
    <dbReference type="NCBI Taxonomy" id="2973512"/>
    <lineage>
        <taxon>Bacteria</taxon>
        <taxon>Pseudomonadati</taxon>
        <taxon>Nitrospirota</taxon>
        <taxon>Nitrospiria</taxon>
        <taxon>Nitrospirales</taxon>
        <taxon>Nitrospiraceae</taxon>
        <taxon>Nitrospira</taxon>
    </lineage>
</organism>
<dbReference type="Pfam" id="PF01883">
    <property type="entry name" value="FeS_assembly_P"/>
    <property type="match status" value="1"/>
</dbReference>
<protein>
    <submittedName>
        <fullName evidence="2">Fe-S protein maturation auxiliary factor YitW</fullName>
    </submittedName>
</protein>
<proteinExistence type="predicted"/>
<evidence type="ECO:0000313" key="3">
    <source>
        <dbReference type="Proteomes" id="UP001179121"/>
    </source>
</evidence>
<dbReference type="EMBL" id="OX365700">
    <property type="protein sequence ID" value="CAI4033087.1"/>
    <property type="molecule type" value="Genomic_DNA"/>
</dbReference>
<gene>
    <name evidence="2" type="ORF">DNFV4_03520</name>
</gene>
<dbReference type="PANTHER" id="PTHR42831:SF1">
    <property type="entry name" value="FE-S PROTEIN MATURATION AUXILIARY FACTOR YITW"/>
    <property type="match status" value="1"/>
</dbReference>